<keyword evidence="2" id="KW-1003">Cell membrane</keyword>
<organism evidence="7">
    <name type="scientific">Darwinula stevensoni</name>
    <dbReference type="NCBI Taxonomy" id="69355"/>
    <lineage>
        <taxon>Eukaryota</taxon>
        <taxon>Metazoa</taxon>
        <taxon>Ecdysozoa</taxon>
        <taxon>Arthropoda</taxon>
        <taxon>Crustacea</taxon>
        <taxon>Oligostraca</taxon>
        <taxon>Ostracoda</taxon>
        <taxon>Podocopa</taxon>
        <taxon>Podocopida</taxon>
        <taxon>Darwinulocopina</taxon>
        <taxon>Darwinuloidea</taxon>
        <taxon>Darwinulidae</taxon>
        <taxon>Darwinula</taxon>
    </lineage>
</organism>
<dbReference type="PANTHER" id="PTHR43876:SF7">
    <property type="entry name" value="UBIQUINONE BIOSYNTHESIS MONOOXYGENASE COQ6, MITOCHONDRIAL"/>
    <property type="match status" value="1"/>
</dbReference>
<reference evidence="7" key="1">
    <citation type="submission" date="2020-11" db="EMBL/GenBank/DDBJ databases">
        <authorList>
            <person name="Tran Van P."/>
        </authorList>
    </citation>
    <scope>NUCLEOTIDE SEQUENCE</scope>
</reference>
<dbReference type="InterPro" id="IPR013604">
    <property type="entry name" value="7TM_chemorcpt"/>
</dbReference>
<dbReference type="OrthoDB" id="683240at2759"/>
<dbReference type="GO" id="GO:0005886">
    <property type="term" value="C:plasma membrane"/>
    <property type="evidence" value="ECO:0007669"/>
    <property type="project" value="UniProtKB-SubCell"/>
</dbReference>
<keyword evidence="5" id="KW-0472">Membrane</keyword>
<dbReference type="Proteomes" id="UP000677054">
    <property type="component" value="Unassembled WGS sequence"/>
</dbReference>
<evidence type="ECO:0000256" key="5">
    <source>
        <dbReference type="ARBA" id="ARBA00023136"/>
    </source>
</evidence>
<proteinExistence type="predicted"/>
<dbReference type="Pfam" id="PF08395">
    <property type="entry name" value="7tm_7"/>
    <property type="match status" value="1"/>
</dbReference>
<keyword evidence="8" id="KW-1185">Reference proteome</keyword>
<keyword evidence="6" id="KW-0175">Coiled coil</keyword>
<evidence type="ECO:0000256" key="2">
    <source>
        <dbReference type="ARBA" id="ARBA00022475"/>
    </source>
</evidence>
<sequence>MKDLPFVLSLSVKEERLKGKKIILLEKGVRKEVLLQKDAPYSNRVVALNPSTKKFLEDIGVWDIIASVRFQAVKRLQVWETHSDAMITFNHDALTEDVAYIVENDLITEALCRVAENEPNLDLRFQTQIKNYDVPSVKTKTNDLRWARVTLSDDSMISSKLLGMIFEILVDIKLKSDEFVKRSSLEEELEELRLKHEEVATGFEYLQAFTSKQLTVSTACDIIGIIAACYFSFSAFLSGGGYYSGLSASALASLSVGFVHTLKFVWIAERSHELVETASLGKRHLRRVRQSKLSPSEKHEVSTFLKQLDLAPVRPTAAGFFDLNRSLLVSFQGSSFSMCIIINGSLKMRNYLMQAVGAVLTYLIVLIQYKDMIRLFSETPSERQESLHDNTRTHWLPSDIRFPSWISSASVYLPILGSINRGHKLSFDENLEENAEKRLVLDLPVLQERDIGSYQDLCSGDLSSSPGSSTLHAIPPCAPMKGHYMHDDLDVVPFVKGVWLYTHEGLLQLPVPAPESSEVLGFSLDLPNSNEEQEALKDICSLRSQLDEANTEKEAAKGQIQVLQQQLQDLQGLEAELAKAKGEIFFLETMLWQAEVHREQAEDQLKEETRRRSHEVGRVRLICSQ</sequence>
<dbReference type="GO" id="GO:0005739">
    <property type="term" value="C:mitochondrion"/>
    <property type="evidence" value="ECO:0007669"/>
    <property type="project" value="TreeGrafter"/>
</dbReference>
<dbReference type="InterPro" id="IPR036188">
    <property type="entry name" value="FAD/NAD-bd_sf"/>
</dbReference>
<name>A0A7R8XHT6_9CRUS</name>
<dbReference type="GO" id="GO:0050909">
    <property type="term" value="P:sensory perception of taste"/>
    <property type="evidence" value="ECO:0007669"/>
    <property type="project" value="InterPro"/>
</dbReference>
<evidence type="ECO:0000256" key="4">
    <source>
        <dbReference type="ARBA" id="ARBA00022989"/>
    </source>
</evidence>
<gene>
    <name evidence="7" type="ORF">DSTB1V02_LOCUS6153</name>
</gene>
<feature type="coiled-coil region" evidence="6">
    <location>
        <begin position="546"/>
        <end position="611"/>
    </location>
</feature>
<protein>
    <submittedName>
        <fullName evidence="7">Uncharacterized protein</fullName>
    </submittedName>
</protein>
<evidence type="ECO:0000256" key="3">
    <source>
        <dbReference type="ARBA" id="ARBA00022692"/>
    </source>
</evidence>
<dbReference type="PANTHER" id="PTHR43876">
    <property type="entry name" value="UBIQUINONE BIOSYNTHESIS MONOOXYGENASE COQ6, MITOCHONDRIAL"/>
    <property type="match status" value="1"/>
</dbReference>
<evidence type="ECO:0000313" key="7">
    <source>
        <dbReference type="EMBL" id="CAD7246300.1"/>
    </source>
</evidence>
<dbReference type="AlphaFoldDB" id="A0A7R8XHT6"/>
<accession>A0A7R8XHT6</accession>
<dbReference type="InterPro" id="IPR051205">
    <property type="entry name" value="UbiH/COQ6_monooxygenase"/>
</dbReference>
<comment type="subcellular location">
    <subcellularLocation>
        <location evidence="1">Cell membrane</location>
        <topology evidence="1">Multi-pass membrane protein</topology>
    </subcellularLocation>
</comment>
<dbReference type="EMBL" id="CAJPEV010001094">
    <property type="protein sequence ID" value="CAG0890678.1"/>
    <property type="molecule type" value="Genomic_DNA"/>
</dbReference>
<keyword evidence="4" id="KW-1133">Transmembrane helix</keyword>
<dbReference type="SUPFAM" id="SSF51905">
    <property type="entry name" value="FAD/NAD(P)-binding domain"/>
    <property type="match status" value="1"/>
</dbReference>
<dbReference type="EMBL" id="LR900611">
    <property type="protein sequence ID" value="CAD7246300.1"/>
    <property type="molecule type" value="Genomic_DNA"/>
</dbReference>
<evidence type="ECO:0000256" key="1">
    <source>
        <dbReference type="ARBA" id="ARBA00004651"/>
    </source>
</evidence>
<keyword evidence="3" id="KW-0812">Transmembrane</keyword>
<dbReference type="Gene3D" id="3.50.50.60">
    <property type="entry name" value="FAD/NAD(P)-binding domain"/>
    <property type="match status" value="1"/>
</dbReference>
<evidence type="ECO:0000256" key="6">
    <source>
        <dbReference type="SAM" id="Coils"/>
    </source>
</evidence>
<evidence type="ECO:0000313" key="8">
    <source>
        <dbReference type="Proteomes" id="UP000677054"/>
    </source>
</evidence>
<feature type="coiled-coil region" evidence="6">
    <location>
        <begin position="175"/>
        <end position="202"/>
    </location>
</feature>